<dbReference type="Proteomes" id="UP000184310">
    <property type="component" value="Unassembled WGS sequence"/>
</dbReference>
<dbReference type="InterPro" id="IPR024997">
    <property type="entry name" value="DUF3892"/>
</dbReference>
<name>A0A1M6FIJ0_9CLOT</name>
<evidence type="ECO:0000313" key="3">
    <source>
        <dbReference type="Proteomes" id="UP000184310"/>
    </source>
</evidence>
<dbReference type="EMBL" id="FQZB01000005">
    <property type="protein sequence ID" value="SHI97507.1"/>
    <property type="molecule type" value="Genomic_DNA"/>
</dbReference>
<feature type="compositionally biased region" description="Polar residues" evidence="1">
    <location>
        <begin position="87"/>
        <end position="98"/>
    </location>
</feature>
<dbReference type="STRING" id="1121302.SAMN02745163_01147"/>
<dbReference type="OrthoDB" id="2054315at2"/>
<reference evidence="2 3" key="1">
    <citation type="submission" date="2016-11" db="EMBL/GenBank/DDBJ databases">
        <authorList>
            <person name="Jaros S."/>
            <person name="Januszkiewicz K."/>
            <person name="Wedrychowicz H."/>
        </authorList>
    </citation>
    <scope>NUCLEOTIDE SEQUENCE [LARGE SCALE GENOMIC DNA]</scope>
    <source>
        <strain evidence="2 3">DSM 21758</strain>
    </source>
</reference>
<dbReference type="AlphaFoldDB" id="A0A1M6FIJ0"/>
<evidence type="ECO:0000313" key="2">
    <source>
        <dbReference type="EMBL" id="SHI97507.1"/>
    </source>
</evidence>
<organism evidence="2 3">
    <name type="scientific">Clostridium cavendishii DSM 21758</name>
    <dbReference type="NCBI Taxonomy" id="1121302"/>
    <lineage>
        <taxon>Bacteria</taxon>
        <taxon>Bacillati</taxon>
        <taxon>Bacillota</taxon>
        <taxon>Clostridia</taxon>
        <taxon>Eubacteriales</taxon>
        <taxon>Clostridiaceae</taxon>
        <taxon>Clostridium</taxon>
    </lineage>
</organism>
<feature type="region of interest" description="Disordered" evidence="1">
    <location>
        <begin position="78"/>
        <end position="98"/>
    </location>
</feature>
<evidence type="ECO:0000256" key="1">
    <source>
        <dbReference type="SAM" id="MobiDB-lite"/>
    </source>
</evidence>
<accession>A0A1M6FIJ0</accession>
<proteinExistence type="predicted"/>
<keyword evidence="3" id="KW-1185">Reference proteome</keyword>
<dbReference type="RefSeq" id="WP_072985706.1">
    <property type="nucleotide sequence ID" value="NZ_FQZB01000005.1"/>
</dbReference>
<dbReference type="Pfam" id="PF13031">
    <property type="entry name" value="DUF3892"/>
    <property type="match status" value="1"/>
</dbReference>
<sequence length="98" mass="10739">MENNKEKIGRLPKNINKEVIEPNSNAKTISKLIKESGAVVGYELSNGEQISKDEAISQTRRGEIAGVAIATRKGEEYLRSLPDDNENNNLSSLPTANK</sequence>
<gene>
    <name evidence="2" type="ORF">SAMN02745163_01147</name>
</gene>
<protein>
    <recommendedName>
        <fullName evidence="4">DUF3892 domain-containing protein</fullName>
    </recommendedName>
</protein>
<evidence type="ECO:0008006" key="4">
    <source>
        <dbReference type="Google" id="ProtNLM"/>
    </source>
</evidence>